<evidence type="ECO:0000313" key="3">
    <source>
        <dbReference type="Proteomes" id="UP001230654"/>
    </source>
</evidence>
<evidence type="ECO:0000313" key="2">
    <source>
        <dbReference type="EMBL" id="MDQ0578744.1"/>
    </source>
</evidence>
<organism evidence="2 3">
    <name type="scientific">Streptomyces rishiriensis</name>
    <dbReference type="NCBI Taxonomy" id="68264"/>
    <lineage>
        <taxon>Bacteria</taxon>
        <taxon>Bacillati</taxon>
        <taxon>Actinomycetota</taxon>
        <taxon>Actinomycetes</taxon>
        <taxon>Kitasatosporales</taxon>
        <taxon>Streptomycetaceae</taxon>
        <taxon>Streptomyces</taxon>
    </lineage>
</organism>
<dbReference type="Proteomes" id="UP001230654">
    <property type="component" value="Unassembled WGS sequence"/>
</dbReference>
<gene>
    <name evidence="2" type="ORF">QF030_000922</name>
</gene>
<dbReference type="RefSeq" id="WP_307161324.1">
    <property type="nucleotide sequence ID" value="NZ_JAUSWV010000002.1"/>
</dbReference>
<dbReference type="EMBL" id="JAUSWV010000002">
    <property type="protein sequence ID" value="MDQ0578744.1"/>
    <property type="molecule type" value="Genomic_DNA"/>
</dbReference>
<dbReference type="InterPro" id="IPR008979">
    <property type="entry name" value="Galactose-bd-like_sf"/>
</dbReference>
<feature type="region of interest" description="Disordered" evidence="1">
    <location>
        <begin position="67"/>
        <end position="109"/>
    </location>
</feature>
<evidence type="ECO:0000256" key="1">
    <source>
        <dbReference type="SAM" id="MobiDB-lite"/>
    </source>
</evidence>
<dbReference type="Pfam" id="PF22633">
    <property type="entry name" value="F5_F8_type_C_2"/>
    <property type="match status" value="1"/>
</dbReference>
<proteinExistence type="predicted"/>
<dbReference type="SUPFAM" id="SSF49785">
    <property type="entry name" value="Galactose-binding domain-like"/>
    <property type="match status" value="1"/>
</dbReference>
<name>A0ABU0NHZ7_STRRH</name>
<accession>A0ABU0NHZ7</accession>
<feature type="compositionally biased region" description="Polar residues" evidence="1">
    <location>
        <begin position="90"/>
        <end position="109"/>
    </location>
</feature>
<protein>
    <submittedName>
        <fullName evidence="2">Uncharacterized protein</fullName>
    </submittedName>
</protein>
<feature type="region of interest" description="Disordered" evidence="1">
    <location>
        <begin position="1"/>
        <end position="23"/>
    </location>
</feature>
<keyword evidence="3" id="KW-1185">Reference proteome</keyword>
<dbReference type="Gene3D" id="2.60.120.260">
    <property type="entry name" value="Galactose-binding domain-like"/>
    <property type="match status" value="1"/>
</dbReference>
<comment type="caution">
    <text evidence="2">The sequence shown here is derived from an EMBL/GenBank/DDBJ whole genome shotgun (WGS) entry which is preliminary data.</text>
</comment>
<sequence>MRGARSAVDGAPGARWSGAFADPQRTQVDLETAAEAGRTALTWEAAYAEPFRIEVSDDARTSTVLHRTATGAGGPTLRSGPGHLLRTSEARSTAQFPLSGNTPPRTRRT</sequence>
<reference evidence="2 3" key="1">
    <citation type="submission" date="2023-07" db="EMBL/GenBank/DDBJ databases">
        <title>Comparative genomics of wheat-associated soil bacteria to identify genetic determinants of phenazine resistance.</title>
        <authorList>
            <person name="Mouncey N."/>
        </authorList>
    </citation>
    <scope>NUCLEOTIDE SEQUENCE [LARGE SCALE GENOMIC DNA]</scope>
    <source>
        <strain evidence="2 3">B2I6</strain>
    </source>
</reference>